<gene>
    <name evidence="3" type="primary">RvY_13477-1</name>
    <name evidence="3" type="synonym">RvY_13477.1</name>
    <name evidence="3" type="ORF">RvY_13477</name>
</gene>
<name>A0A1D1VS16_RAMVA</name>
<protein>
    <recommendedName>
        <fullName evidence="5">EB domain-containing protein</fullName>
    </recommendedName>
</protein>
<feature type="compositionally biased region" description="Low complexity" evidence="1">
    <location>
        <begin position="31"/>
        <end position="55"/>
    </location>
</feature>
<keyword evidence="2" id="KW-0732">Signal</keyword>
<dbReference type="Proteomes" id="UP000186922">
    <property type="component" value="Unassembled WGS sequence"/>
</dbReference>
<comment type="caution">
    <text evidence="3">The sequence shown here is derived from an EMBL/GenBank/DDBJ whole genome shotgun (WGS) entry which is preliminary data.</text>
</comment>
<evidence type="ECO:0000313" key="3">
    <source>
        <dbReference type="EMBL" id="GAV02983.1"/>
    </source>
</evidence>
<feature type="compositionally biased region" description="Low complexity" evidence="1">
    <location>
        <begin position="168"/>
        <end position="190"/>
    </location>
</feature>
<accession>A0A1D1VS16</accession>
<feature type="signal peptide" evidence="2">
    <location>
        <begin position="1"/>
        <end position="17"/>
    </location>
</feature>
<dbReference type="OrthoDB" id="10065011at2759"/>
<evidence type="ECO:0000256" key="2">
    <source>
        <dbReference type="SAM" id="SignalP"/>
    </source>
</evidence>
<sequence length="370" mass="38228">MARLVVLILLSLTSSFAAQFNNNGNNGGNGQQWNPFQNPFSFQNAPPGFGQFPSFGPNSGFGNFGSFGSGFGGNNNNGGNANNRNTNPSPSSGFGNSGNWGGFQDFSPVFDNFRKQFATQFPGFGFGGTTDQGNTGMNTGNPAPSAGTGNQPSTSDGVPLTPVPSPTPATSTSRPVNSGNNNGNNVQNPAPVAVVVSPTPTQTGGSITVTNRNCSQPGQVVGISPNSNDECGTAECECFQGVYFCYSTCNPPPAGQTCTPNMANGVCPTYDNCGPIANSSSGNAEMFRCTGGSVHPAVCWLYEILFGKLTEPLGFFESVQTGCPLASQCICGSNGFVQPAPLRQEDFKTPANNLVYPRSTPGNKGTFASS</sequence>
<keyword evidence="4" id="KW-1185">Reference proteome</keyword>
<dbReference type="AlphaFoldDB" id="A0A1D1VS16"/>
<feature type="chain" id="PRO_5008898765" description="EB domain-containing protein" evidence="2">
    <location>
        <begin position="18"/>
        <end position="370"/>
    </location>
</feature>
<dbReference type="EMBL" id="BDGG01000009">
    <property type="protein sequence ID" value="GAV02983.1"/>
    <property type="molecule type" value="Genomic_DNA"/>
</dbReference>
<evidence type="ECO:0000313" key="4">
    <source>
        <dbReference type="Proteomes" id="UP000186922"/>
    </source>
</evidence>
<reference evidence="3 4" key="1">
    <citation type="journal article" date="2016" name="Nat. Commun.">
        <title>Extremotolerant tardigrade genome and improved radiotolerance of human cultured cells by tardigrade-unique protein.</title>
        <authorList>
            <person name="Hashimoto T."/>
            <person name="Horikawa D.D."/>
            <person name="Saito Y."/>
            <person name="Kuwahara H."/>
            <person name="Kozuka-Hata H."/>
            <person name="Shin-I T."/>
            <person name="Minakuchi Y."/>
            <person name="Ohishi K."/>
            <person name="Motoyama A."/>
            <person name="Aizu T."/>
            <person name="Enomoto A."/>
            <person name="Kondo K."/>
            <person name="Tanaka S."/>
            <person name="Hara Y."/>
            <person name="Koshikawa S."/>
            <person name="Sagara H."/>
            <person name="Miura T."/>
            <person name="Yokobori S."/>
            <person name="Miyagawa K."/>
            <person name="Suzuki Y."/>
            <person name="Kubo T."/>
            <person name="Oyama M."/>
            <person name="Kohara Y."/>
            <person name="Fujiyama A."/>
            <person name="Arakawa K."/>
            <person name="Katayama T."/>
            <person name="Toyoda A."/>
            <person name="Kunieda T."/>
        </authorList>
    </citation>
    <scope>NUCLEOTIDE SEQUENCE [LARGE SCALE GENOMIC DNA]</scope>
    <source>
        <strain evidence="3 4">YOKOZUNA-1</strain>
    </source>
</reference>
<feature type="region of interest" description="Disordered" evidence="1">
    <location>
        <begin position="123"/>
        <end position="190"/>
    </location>
</feature>
<evidence type="ECO:0000256" key="1">
    <source>
        <dbReference type="SAM" id="MobiDB-lite"/>
    </source>
</evidence>
<feature type="compositionally biased region" description="Low complexity" evidence="1">
    <location>
        <begin position="77"/>
        <end position="94"/>
    </location>
</feature>
<feature type="compositionally biased region" description="Polar residues" evidence="1">
    <location>
        <begin position="137"/>
        <end position="156"/>
    </location>
</feature>
<proteinExistence type="predicted"/>
<feature type="region of interest" description="Disordered" evidence="1">
    <location>
        <begin position="26"/>
        <end position="55"/>
    </location>
</feature>
<organism evidence="3 4">
    <name type="scientific">Ramazzottius varieornatus</name>
    <name type="common">Water bear</name>
    <name type="synonym">Tardigrade</name>
    <dbReference type="NCBI Taxonomy" id="947166"/>
    <lineage>
        <taxon>Eukaryota</taxon>
        <taxon>Metazoa</taxon>
        <taxon>Ecdysozoa</taxon>
        <taxon>Tardigrada</taxon>
        <taxon>Eutardigrada</taxon>
        <taxon>Parachela</taxon>
        <taxon>Hypsibioidea</taxon>
        <taxon>Ramazzottiidae</taxon>
        <taxon>Ramazzottius</taxon>
    </lineage>
</organism>
<evidence type="ECO:0008006" key="5">
    <source>
        <dbReference type="Google" id="ProtNLM"/>
    </source>
</evidence>
<feature type="region of interest" description="Disordered" evidence="1">
    <location>
        <begin position="75"/>
        <end position="100"/>
    </location>
</feature>